<gene>
    <name evidence="2" type="ORF">FRX31_006797</name>
</gene>
<comment type="caution">
    <text evidence="2">The sequence shown here is derived from an EMBL/GenBank/DDBJ whole genome shotgun (WGS) entry which is preliminary data.</text>
</comment>
<feature type="domain" description="Transposase MuDR plant" evidence="1">
    <location>
        <begin position="139"/>
        <end position="191"/>
    </location>
</feature>
<evidence type="ECO:0000259" key="1">
    <source>
        <dbReference type="Pfam" id="PF03108"/>
    </source>
</evidence>
<sequence>MAQSNVLAVIVHEGVTVSYRLTTSSTLLGLKQFICQRFPSLNPDSFSLSFSLNEKIKDLDTDAYIMCMAWYFCSQCIPTVDLHLLLNNSVRDIICHDDGELIDTCKDNEVCQEVVPTPFSIQQGLKSAGWGKVFSCVRQVFDGGAEEFRQLLVLYSIETGFSYIFKKNDRKRVTVVCKKKVDKGCAWMIHSVLKGGIFSIEKMN</sequence>
<feature type="non-terminal residue" evidence="2">
    <location>
        <position position="204"/>
    </location>
</feature>
<proteinExistence type="predicted"/>
<name>A0A7J6X1J7_THATH</name>
<dbReference type="AlphaFoldDB" id="A0A7J6X1J7"/>
<reference evidence="2 3" key="1">
    <citation type="submission" date="2020-06" db="EMBL/GenBank/DDBJ databases">
        <title>Transcriptomic and genomic resources for Thalictrum thalictroides and T. hernandezii: Facilitating candidate gene discovery in an emerging model plant lineage.</title>
        <authorList>
            <person name="Arias T."/>
            <person name="Riano-Pachon D.M."/>
            <person name="Di Stilio V.S."/>
        </authorList>
    </citation>
    <scope>NUCLEOTIDE SEQUENCE [LARGE SCALE GENOMIC DNA]</scope>
    <source>
        <strain evidence="3">cv. WT478/WT964</strain>
        <tissue evidence="2">Leaves</tissue>
    </source>
</reference>
<evidence type="ECO:0000313" key="2">
    <source>
        <dbReference type="EMBL" id="KAF5203616.1"/>
    </source>
</evidence>
<protein>
    <submittedName>
        <fullName evidence="2">Zinc finger protein</fullName>
    </submittedName>
</protein>
<dbReference type="InterPro" id="IPR004332">
    <property type="entry name" value="Transposase_MuDR"/>
</dbReference>
<dbReference type="OrthoDB" id="10261910at2759"/>
<accession>A0A7J6X1J7</accession>
<keyword evidence="3" id="KW-1185">Reference proteome</keyword>
<dbReference type="Pfam" id="PF03108">
    <property type="entry name" value="DBD_Tnp_Mut"/>
    <property type="match status" value="1"/>
</dbReference>
<organism evidence="2 3">
    <name type="scientific">Thalictrum thalictroides</name>
    <name type="common">Rue-anemone</name>
    <name type="synonym">Anemone thalictroides</name>
    <dbReference type="NCBI Taxonomy" id="46969"/>
    <lineage>
        <taxon>Eukaryota</taxon>
        <taxon>Viridiplantae</taxon>
        <taxon>Streptophyta</taxon>
        <taxon>Embryophyta</taxon>
        <taxon>Tracheophyta</taxon>
        <taxon>Spermatophyta</taxon>
        <taxon>Magnoliopsida</taxon>
        <taxon>Ranunculales</taxon>
        <taxon>Ranunculaceae</taxon>
        <taxon>Thalictroideae</taxon>
        <taxon>Thalictrum</taxon>
    </lineage>
</organism>
<dbReference type="Proteomes" id="UP000554482">
    <property type="component" value="Unassembled WGS sequence"/>
</dbReference>
<dbReference type="EMBL" id="JABWDY010006533">
    <property type="protein sequence ID" value="KAF5203616.1"/>
    <property type="molecule type" value="Genomic_DNA"/>
</dbReference>
<evidence type="ECO:0000313" key="3">
    <source>
        <dbReference type="Proteomes" id="UP000554482"/>
    </source>
</evidence>